<keyword evidence="1" id="KW-1133">Transmembrane helix</keyword>
<reference evidence="2" key="1">
    <citation type="submission" date="2015-04" db="EMBL/GenBank/DDBJ databases">
        <title>The genome sequence of the plant pathogenic Rhizarian Plasmodiophora brassicae reveals insights in its biotrophic life cycle and the origin of chitin synthesis.</title>
        <authorList>
            <person name="Schwelm A."/>
            <person name="Fogelqvist J."/>
            <person name="Knaust A."/>
            <person name="Julke S."/>
            <person name="Lilja T."/>
            <person name="Dhandapani V."/>
            <person name="Bonilla-Rosso G."/>
            <person name="Karlsson M."/>
            <person name="Shevchenko A."/>
            <person name="Choi S.R."/>
            <person name="Kim H.G."/>
            <person name="Park J.Y."/>
            <person name="Lim Y.P."/>
            <person name="Ludwig-Muller J."/>
            <person name="Dixelius C."/>
        </authorList>
    </citation>
    <scope>NUCLEOTIDE SEQUENCE</scope>
    <source>
        <tissue evidence="2">Potato root galls</tissue>
    </source>
</reference>
<keyword evidence="1" id="KW-0472">Membrane</keyword>
<dbReference type="EMBL" id="HACM01006085">
    <property type="protein sequence ID" value="CRZ06527.1"/>
    <property type="molecule type" value="Transcribed_RNA"/>
</dbReference>
<feature type="transmembrane region" description="Helical" evidence="1">
    <location>
        <begin position="80"/>
        <end position="103"/>
    </location>
</feature>
<protein>
    <submittedName>
        <fullName evidence="2">Uncharacterized protein</fullName>
    </submittedName>
</protein>
<dbReference type="EMBL" id="HACM01006084">
    <property type="protein sequence ID" value="CRZ06526.1"/>
    <property type="molecule type" value="Transcribed_RNA"/>
</dbReference>
<accession>A0A0H5QXQ9</accession>
<evidence type="ECO:0000256" key="1">
    <source>
        <dbReference type="SAM" id="Phobius"/>
    </source>
</evidence>
<proteinExistence type="predicted"/>
<keyword evidence="1" id="KW-0812">Transmembrane</keyword>
<dbReference type="AlphaFoldDB" id="A0A0H5QXQ9"/>
<name>A0A0H5QXQ9_9EUKA</name>
<sequence>MYFSTEVAQSPILVGISWVHLRFGSVHMWKSYHLSREFPKDGSYNDAQLFTDFLCIACTNDQSVTPPMTKSAQSECWKCSYLFVCMLIHAGYMALGIVLTFTVHPARHLLYDGILWLLEL</sequence>
<organism evidence="2">
    <name type="scientific">Spongospora subterranea</name>
    <dbReference type="NCBI Taxonomy" id="70186"/>
    <lineage>
        <taxon>Eukaryota</taxon>
        <taxon>Sar</taxon>
        <taxon>Rhizaria</taxon>
        <taxon>Endomyxa</taxon>
        <taxon>Phytomyxea</taxon>
        <taxon>Plasmodiophorida</taxon>
        <taxon>Plasmodiophoridae</taxon>
        <taxon>Spongospora</taxon>
    </lineage>
</organism>
<evidence type="ECO:0000313" key="2">
    <source>
        <dbReference type="EMBL" id="CRZ06527.1"/>
    </source>
</evidence>